<dbReference type="GO" id="GO:0008757">
    <property type="term" value="F:S-adenosylmethionine-dependent methyltransferase activity"/>
    <property type="evidence" value="ECO:0007669"/>
    <property type="project" value="InterPro"/>
</dbReference>
<dbReference type="CDD" id="cd02440">
    <property type="entry name" value="AdoMet_MTases"/>
    <property type="match status" value="1"/>
</dbReference>
<evidence type="ECO:0000256" key="1">
    <source>
        <dbReference type="ARBA" id="ARBA00022603"/>
    </source>
</evidence>
<dbReference type="Pfam" id="PF05175">
    <property type="entry name" value="MTS"/>
    <property type="match status" value="1"/>
</dbReference>
<feature type="domain" description="Methyltransferase small" evidence="3">
    <location>
        <begin position="26"/>
        <end position="186"/>
    </location>
</feature>
<keyword evidence="1 4" id="KW-0489">Methyltransferase</keyword>
<protein>
    <submittedName>
        <fullName evidence="4">Class I SAM-dependent methyltransferase</fullName>
    </submittedName>
</protein>
<dbReference type="AlphaFoldDB" id="A0A7C2FCV3"/>
<accession>A0A7C2FCV3</accession>
<sequence length="193" mass="21417">MMHYFKPGKPGEKVLIPFTIHGHTFEFVSYTSLFSGRQVDEGTRLLLENIKTPAEGEVLDVGCGYGVIGIVLAKLNPRLKVYMTDINPLAVKTAEHNAVLNGVRDRVAILQGDRYEPVRDRVFNAIYSNPPLSAGMRIVEEIVLGAVKHLAPGGFAQFVLARGGDYLRKKAAETYRVVEARSKKGYILLYLEP</sequence>
<evidence type="ECO:0000256" key="2">
    <source>
        <dbReference type="ARBA" id="ARBA00022679"/>
    </source>
</evidence>
<dbReference type="InterPro" id="IPR046977">
    <property type="entry name" value="RsmC/RlmG"/>
</dbReference>
<evidence type="ECO:0000259" key="3">
    <source>
        <dbReference type="Pfam" id="PF05175"/>
    </source>
</evidence>
<proteinExistence type="predicted"/>
<dbReference type="InterPro" id="IPR007848">
    <property type="entry name" value="Small_mtfrase_dom"/>
</dbReference>
<dbReference type="PANTHER" id="PTHR47816">
    <property type="entry name" value="RIBOSOMAL RNA SMALL SUBUNIT METHYLTRANSFERASE C"/>
    <property type="match status" value="1"/>
</dbReference>
<dbReference type="SUPFAM" id="SSF53335">
    <property type="entry name" value="S-adenosyl-L-methionine-dependent methyltransferases"/>
    <property type="match status" value="1"/>
</dbReference>
<reference evidence="4" key="1">
    <citation type="journal article" date="2020" name="mSystems">
        <title>Genome- and Community-Level Interaction Insights into Carbon Utilization and Element Cycling Functions of Hydrothermarchaeota in Hydrothermal Sediment.</title>
        <authorList>
            <person name="Zhou Z."/>
            <person name="Liu Y."/>
            <person name="Xu W."/>
            <person name="Pan J."/>
            <person name="Luo Z.H."/>
            <person name="Li M."/>
        </authorList>
    </citation>
    <scope>NUCLEOTIDE SEQUENCE [LARGE SCALE GENOMIC DNA]</scope>
    <source>
        <strain evidence="4">SpSt-23</strain>
    </source>
</reference>
<dbReference type="PANTHER" id="PTHR47816:SF4">
    <property type="entry name" value="RIBOSOMAL RNA SMALL SUBUNIT METHYLTRANSFERASE C"/>
    <property type="match status" value="1"/>
</dbReference>
<dbReference type="EMBL" id="DSJT01000022">
    <property type="protein sequence ID" value="HEF87378.1"/>
    <property type="molecule type" value="Genomic_DNA"/>
</dbReference>
<dbReference type="Gene3D" id="3.40.50.150">
    <property type="entry name" value="Vaccinia Virus protein VP39"/>
    <property type="match status" value="1"/>
</dbReference>
<gene>
    <name evidence="4" type="ORF">ENP55_03650</name>
</gene>
<dbReference type="InterPro" id="IPR029063">
    <property type="entry name" value="SAM-dependent_MTases_sf"/>
</dbReference>
<evidence type="ECO:0000313" key="4">
    <source>
        <dbReference type="EMBL" id="HEF87378.1"/>
    </source>
</evidence>
<dbReference type="GO" id="GO:0032259">
    <property type="term" value="P:methylation"/>
    <property type="evidence" value="ECO:0007669"/>
    <property type="project" value="UniProtKB-KW"/>
</dbReference>
<comment type="caution">
    <text evidence="4">The sequence shown here is derived from an EMBL/GenBank/DDBJ whole genome shotgun (WGS) entry which is preliminary data.</text>
</comment>
<keyword evidence="2 4" id="KW-0808">Transferase</keyword>
<organism evidence="4">
    <name type="scientific">Thermosphaera aggregans</name>
    <dbReference type="NCBI Taxonomy" id="54254"/>
    <lineage>
        <taxon>Archaea</taxon>
        <taxon>Thermoproteota</taxon>
        <taxon>Thermoprotei</taxon>
        <taxon>Desulfurococcales</taxon>
        <taxon>Desulfurococcaceae</taxon>
        <taxon>Thermosphaera</taxon>
    </lineage>
</organism>
<name>A0A7C2FCV3_9CREN</name>